<evidence type="ECO:0000256" key="3">
    <source>
        <dbReference type="ARBA" id="ARBA00023125"/>
    </source>
</evidence>
<comment type="caution">
    <text evidence="6">The sequence shown here is derived from an EMBL/GenBank/DDBJ whole genome shotgun (WGS) entry which is preliminary data.</text>
</comment>
<evidence type="ECO:0000313" key="6">
    <source>
        <dbReference type="EMBL" id="MDA0641589.1"/>
    </source>
</evidence>
<dbReference type="Pfam" id="PF03466">
    <property type="entry name" value="LysR_substrate"/>
    <property type="match status" value="1"/>
</dbReference>
<feature type="domain" description="HTH lysR-type" evidence="5">
    <location>
        <begin position="1"/>
        <end position="59"/>
    </location>
</feature>
<accession>A0ABT4SWF8</accession>
<evidence type="ECO:0000259" key="5">
    <source>
        <dbReference type="PROSITE" id="PS50931"/>
    </source>
</evidence>
<proteinExistence type="inferred from homology"/>
<dbReference type="RefSeq" id="WP_271276415.1">
    <property type="nucleotide sequence ID" value="NZ_BAABFD010000011.1"/>
</dbReference>
<evidence type="ECO:0000313" key="7">
    <source>
        <dbReference type="Proteomes" id="UP001212498"/>
    </source>
</evidence>
<protein>
    <submittedName>
        <fullName evidence="6">LysR substrate-binding domain-containing protein</fullName>
    </submittedName>
</protein>
<name>A0ABT4SWF8_9ACTN</name>
<dbReference type="InterPro" id="IPR000847">
    <property type="entry name" value="LysR_HTH_N"/>
</dbReference>
<sequence length="279" mass="29826">MLERHEIEAFLTLAEELHFGHTAERLRVSTARVSQTIRKLERRVGAPLFDRTSRRVALTPVGRRLHEEVRPAWEAIGAAYERAADAGRGLTGTLRAAFTGAAAGQLLAGVEELFRSRVPGCEVVIREAQPGEVAAWLRDGEVDVVLTTLPVPGADAGPVLVREALVAAVPAGHPFARRESVGLADLERVTVVELAGGRAAPGSPGPRAATLHEALTLVGAGRGVLLVGAQTRRYYARPDVAYVPVRDAPRVEWGLVWRAGGETGRVRAFGRAAVDLLSD</sequence>
<evidence type="ECO:0000256" key="1">
    <source>
        <dbReference type="ARBA" id="ARBA00009437"/>
    </source>
</evidence>
<dbReference type="PROSITE" id="PS50931">
    <property type="entry name" value="HTH_LYSR"/>
    <property type="match status" value="1"/>
</dbReference>
<dbReference type="Gene3D" id="3.40.190.10">
    <property type="entry name" value="Periplasmic binding protein-like II"/>
    <property type="match status" value="2"/>
</dbReference>
<dbReference type="SUPFAM" id="SSF53850">
    <property type="entry name" value="Periplasmic binding protein-like II"/>
    <property type="match status" value="1"/>
</dbReference>
<organism evidence="6 7">
    <name type="scientific">Nonomuraea ferruginea</name>
    <dbReference type="NCBI Taxonomy" id="46174"/>
    <lineage>
        <taxon>Bacteria</taxon>
        <taxon>Bacillati</taxon>
        <taxon>Actinomycetota</taxon>
        <taxon>Actinomycetes</taxon>
        <taxon>Streptosporangiales</taxon>
        <taxon>Streptosporangiaceae</taxon>
        <taxon>Nonomuraea</taxon>
    </lineage>
</organism>
<dbReference type="CDD" id="cd08414">
    <property type="entry name" value="PBP2_LTTR_aromatics_like"/>
    <property type="match status" value="1"/>
</dbReference>
<evidence type="ECO:0000256" key="4">
    <source>
        <dbReference type="ARBA" id="ARBA00023163"/>
    </source>
</evidence>
<dbReference type="Pfam" id="PF00126">
    <property type="entry name" value="HTH_1"/>
    <property type="match status" value="1"/>
</dbReference>
<dbReference type="InterPro" id="IPR005119">
    <property type="entry name" value="LysR_subst-bd"/>
</dbReference>
<evidence type="ECO:0000256" key="2">
    <source>
        <dbReference type="ARBA" id="ARBA00023015"/>
    </source>
</evidence>
<dbReference type="SUPFAM" id="SSF46785">
    <property type="entry name" value="Winged helix' DNA-binding domain"/>
    <property type="match status" value="1"/>
</dbReference>
<gene>
    <name evidence="6" type="ORF">OUY24_13250</name>
</gene>
<keyword evidence="3" id="KW-0238">DNA-binding</keyword>
<dbReference type="Proteomes" id="UP001212498">
    <property type="component" value="Unassembled WGS sequence"/>
</dbReference>
<dbReference type="PANTHER" id="PTHR30346">
    <property type="entry name" value="TRANSCRIPTIONAL DUAL REGULATOR HCAR-RELATED"/>
    <property type="match status" value="1"/>
</dbReference>
<dbReference type="InterPro" id="IPR036388">
    <property type="entry name" value="WH-like_DNA-bd_sf"/>
</dbReference>
<dbReference type="EMBL" id="JAPNUD010000027">
    <property type="protein sequence ID" value="MDA0641589.1"/>
    <property type="molecule type" value="Genomic_DNA"/>
</dbReference>
<keyword evidence="4" id="KW-0804">Transcription</keyword>
<comment type="similarity">
    <text evidence="1">Belongs to the LysR transcriptional regulatory family.</text>
</comment>
<dbReference type="InterPro" id="IPR036390">
    <property type="entry name" value="WH_DNA-bd_sf"/>
</dbReference>
<reference evidence="6 7" key="1">
    <citation type="submission" date="2022-11" db="EMBL/GenBank/DDBJ databases">
        <title>Nonomuraea corallina sp. nov., a new species of the genus Nonomuraea isolated from sea side sediment in Thai sea.</title>
        <authorList>
            <person name="Ngamcharungchit C."/>
            <person name="Matsumoto A."/>
            <person name="Suriyachadkun C."/>
            <person name="Panbangred W."/>
            <person name="Inahashi Y."/>
            <person name="Intra B."/>
        </authorList>
    </citation>
    <scope>NUCLEOTIDE SEQUENCE [LARGE SCALE GENOMIC DNA]</scope>
    <source>
        <strain evidence="6 7">DSM 43553</strain>
    </source>
</reference>
<keyword evidence="2" id="KW-0805">Transcription regulation</keyword>
<keyword evidence="7" id="KW-1185">Reference proteome</keyword>
<dbReference type="PANTHER" id="PTHR30346:SF0">
    <property type="entry name" value="HCA OPERON TRANSCRIPTIONAL ACTIVATOR HCAR"/>
    <property type="match status" value="1"/>
</dbReference>
<dbReference type="Gene3D" id="1.10.10.10">
    <property type="entry name" value="Winged helix-like DNA-binding domain superfamily/Winged helix DNA-binding domain"/>
    <property type="match status" value="1"/>
</dbReference>